<evidence type="ECO:0000313" key="2">
    <source>
        <dbReference type="Proteomes" id="UP000790709"/>
    </source>
</evidence>
<dbReference type="EMBL" id="MU266354">
    <property type="protein sequence ID" value="KAH7928353.1"/>
    <property type="molecule type" value="Genomic_DNA"/>
</dbReference>
<reference evidence="1" key="1">
    <citation type="journal article" date="2021" name="New Phytol.">
        <title>Evolutionary innovations through gain and loss of genes in the ectomycorrhizal Boletales.</title>
        <authorList>
            <person name="Wu G."/>
            <person name="Miyauchi S."/>
            <person name="Morin E."/>
            <person name="Kuo A."/>
            <person name="Drula E."/>
            <person name="Varga T."/>
            <person name="Kohler A."/>
            <person name="Feng B."/>
            <person name="Cao Y."/>
            <person name="Lipzen A."/>
            <person name="Daum C."/>
            <person name="Hundley H."/>
            <person name="Pangilinan J."/>
            <person name="Johnson J."/>
            <person name="Barry K."/>
            <person name="LaButti K."/>
            <person name="Ng V."/>
            <person name="Ahrendt S."/>
            <person name="Min B."/>
            <person name="Choi I.G."/>
            <person name="Park H."/>
            <person name="Plett J.M."/>
            <person name="Magnuson J."/>
            <person name="Spatafora J.W."/>
            <person name="Nagy L.G."/>
            <person name="Henrissat B."/>
            <person name="Grigoriev I.V."/>
            <person name="Yang Z.L."/>
            <person name="Xu J."/>
            <person name="Martin F.M."/>
        </authorList>
    </citation>
    <scope>NUCLEOTIDE SEQUENCE</scope>
    <source>
        <strain evidence="1">KUC20120723A-06</strain>
    </source>
</reference>
<evidence type="ECO:0000313" key="1">
    <source>
        <dbReference type="EMBL" id="KAH7928353.1"/>
    </source>
</evidence>
<comment type="caution">
    <text evidence="1">The sequence shown here is derived from an EMBL/GenBank/DDBJ whole genome shotgun (WGS) entry which is preliminary data.</text>
</comment>
<accession>A0ACB8BSU7</accession>
<sequence length="542" mass="61163">MLEKRSVKWTYACLWIIRIYFALWGTGYIHPDEHMQNGEVSAGDVLGYHTLKTWEWTPSFPLRSIVPPFVTTGIPFSLSNLLYGEHLQPDVIFRTGRILFLGLSMLLDYSLTNLIPDPNDRRLGLLLLASSHAMHTFQVRPFSNSIEAVLVAICLVLLRQVVSIIPDSASKRPTRALHLLAILFATGTFVRPTFPIFGLPVAYQVILWSIRAASRTPERGKTFQYSSWLRLVAPPLVTSILTSLSFIGVDSMYFRGDFKDVVATPLNFFLYNLSQDNLSEHGLHPRWLHLFVNLPMIVGPWVLLLALRTAWQYTTTFDARTGRKIDSATQIINKTIVHMTVLSMSALSIQPHQEPRFLTPLLLPIIILVSNSGQIVRAGRTFWWTWAVSNIALAIVFGVLHQGGVVPSLLHLRGRLASATSSQGIHFIYWKTYMPPRHLLGIRQQDYLSGLFRITDLAGAPRNDLVKVVLSDTQRAIYMVTPIAMHSTLPEAVSRCMTLEHRMFPHLDLDHIPESVQAGWLDGLSLGVYELRSACLNDVQRL</sequence>
<name>A0ACB8BSU7_9AGAM</name>
<keyword evidence="2" id="KW-1185">Reference proteome</keyword>
<dbReference type="Proteomes" id="UP000790709">
    <property type="component" value="Unassembled WGS sequence"/>
</dbReference>
<organism evidence="1 2">
    <name type="scientific">Leucogyrophana mollusca</name>
    <dbReference type="NCBI Taxonomy" id="85980"/>
    <lineage>
        <taxon>Eukaryota</taxon>
        <taxon>Fungi</taxon>
        <taxon>Dikarya</taxon>
        <taxon>Basidiomycota</taxon>
        <taxon>Agaricomycotina</taxon>
        <taxon>Agaricomycetes</taxon>
        <taxon>Agaricomycetidae</taxon>
        <taxon>Boletales</taxon>
        <taxon>Boletales incertae sedis</taxon>
        <taxon>Leucogyrophana</taxon>
    </lineage>
</organism>
<proteinExistence type="predicted"/>
<protein>
    <submittedName>
        <fullName evidence="1">Glycosyltransferase family 22 protein</fullName>
    </submittedName>
</protein>
<gene>
    <name evidence="1" type="ORF">BV22DRAFT_213762</name>
</gene>